<dbReference type="PANTHER" id="PTHR45641:SF1">
    <property type="entry name" value="AAA+ ATPASE DOMAIN-CONTAINING PROTEIN"/>
    <property type="match status" value="1"/>
</dbReference>
<dbReference type="PROSITE" id="PS50005">
    <property type="entry name" value="TPR"/>
    <property type="match status" value="4"/>
</dbReference>
<dbReference type="PRINTS" id="PR00381">
    <property type="entry name" value="KINESINLIGHT"/>
</dbReference>
<evidence type="ECO:0000256" key="3">
    <source>
        <dbReference type="PROSITE-ProRule" id="PRU00339"/>
    </source>
</evidence>
<proteinExistence type="predicted"/>
<dbReference type="Proteomes" id="UP000023152">
    <property type="component" value="Unassembled WGS sequence"/>
</dbReference>
<dbReference type="EMBL" id="ASPP01040299">
    <property type="protein sequence ID" value="ETO00680.1"/>
    <property type="molecule type" value="Genomic_DNA"/>
</dbReference>
<dbReference type="Pfam" id="PF13424">
    <property type="entry name" value="TPR_12"/>
    <property type="match status" value="2"/>
</dbReference>
<dbReference type="InterPro" id="IPR011990">
    <property type="entry name" value="TPR-like_helical_dom_sf"/>
</dbReference>
<name>X6LIY4_RETFI</name>
<feature type="non-terminal residue" evidence="4">
    <location>
        <position position="1"/>
    </location>
</feature>
<reference evidence="4 5" key="1">
    <citation type="journal article" date="2013" name="Curr. Biol.">
        <title>The Genome of the Foraminiferan Reticulomyxa filosa.</title>
        <authorList>
            <person name="Glockner G."/>
            <person name="Hulsmann N."/>
            <person name="Schleicher M."/>
            <person name="Noegel A.A."/>
            <person name="Eichinger L."/>
            <person name="Gallinger C."/>
            <person name="Pawlowski J."/>
            <person name="Sierra R."/>
            <person name="Euteneuer U."/>
            <person name="Pillet L."/>
            <person name="Moustafa A."/>
            <person name="Platzer M."/>
            <person name="Groth M."/>
            <person name="Szafranski K."/>
            <person name="Schliwa M."/>
        </authorList>
    </citation>
    <scope>NUCLEOTIDE SEQUENCE [LARGE SCALE GENOMIC DNA]</scope>
</reference>
<evidence type="ECO:0000313" key="4">
    <source>
        <dbReference type="EMBL" id="ETO00680.1"/>
    </source>
</evidence>
<dbReference type="PROSITE" id="PS50293">
    <property type="entry name" value="TPR_REGION"/>
    <property type="match status" value="4"/>
</dbReference>
<feature type="repeat" description="TPR" evidence="3">
    <location>
        <begin position="231"/>
        <end position="264"/>
    </location>
</feature>
<evidence type="ECO:0000256" key="1">
    <source>
        <dbReference type="ARBA" id="ARBA00022737"/>
    </source>
</evidence>
<comment type="caution">
    <text evidence="4">The sequence shown here is derived from an EMBL/GenBank/DDBJ whole genome shotgun (WGS) entry which is preliminary data.</text>
</comment>
<accession>X6LIY4</accession>
<dbReference type="AlphaFoldDB" id="X6LIY4"/>
<dbReference type="SMART" id="SM00028">
    <property type="entry name" value="TPR"/>
    <property type="match status" value="4"/>
</dbReference>
<organism evidence="4 5">
    <name type="scientific">Reticulomyxa filosa</name>
    <dbReference type="NCBI Taxonomy" id="46433"/>
    <lineage>
        <taxon>Eukaryota</taxon>
        <taxon>Sar</taxon>
        <taxon>Rhizaria</taxon>
        <taxon>Retaria</taxon>
        <taxon>Foraminifera</taxon>
        <taxon>Monothalamids</taxon>
        <taxon>Reticulomyxidae</taxon>
        <taxon>Reticulomyxa</taxon>
    </lineage>
</organism>
<keyword evidence="2 3" id="KW-0802">TPR repeat</keyword>
<gene>
    <name evidence="4" type="ORF">RFI_36760</name>
</gene>
<keyword evidence="1" id="KW-0677">Repeat</keyword>
<dbReference type="PANTHER" id="PTHR45641">
    <property type="entry name" value="TETRATRICOPEPTIDE REPEAT PROTEIN (AFU_ORTHOLOGUE AFUA_6G03870)"/>
    <property type="match status" value="1"/>
</dbReference>
<sequence length="323" mass="37190">ATNIDQLAKSNHQLPQYNVPFSMMINSNQYMKKKLIFGSYSVSSFHSKKIIFDNITIDGCVYAVDCIIDGFGNCYITQQLIPTNSSVIRYRFLSHVFTCPWPINIENVMELGRNSLDISKLREAIQLFRFALCFTLQTLHNFDIDVATSYYWLGKAYNHKGEYNKAIEYYEQNLKINLNQLGSDHINVANLYNNLGNVYNNKGEYDKAIEYYEKDLKISLSKLGHDHIGVAASYNNLGIVYQNKGEYDKAIGYHEKSLKIKLSKLEFEHIGIANSYNNLGNIYENKVEYDKAIEYYERSLKIKLNKLGSDHPEVASSYNNLGF</sequence>
<dbReference type="Gene3D" id="1.25.40.10">
    <property type="entry name" value="Tetratricopeptide repeat domain"/>
    <property type="match status" value="2"/>
</dbReference>
<keyword evidence="5" id="KW-1185">Reference proteome</keyword>
<dbReference type="InterPro" id="IPR019734">
    <property type="entry name" value="TPR_rpt"/>
</dbReference>
<dbReference type="SUPFAM" id="SSF48452">
    <property type="entry name" value="TPR-like"/>
    <property type="match status" value="1"/>
</dbReference>
<evidence type="ECO:0000256" key="2">
    <source>
        <dbReference type="ARBA" id="ARBA00022803"/>
    </source>
</evidence>
<protein>
    <submittedName>
        <fullName evidence="4">Uncharacterized protein</fullName>
    </submittedName>
</protein>
<dbReference type="Pfam" id="PF00515">
    <property type="entry name" value="TPR_1"/>
    <property type="match status" value="1"/>
</dbReference>
<evidence type="ECO:0000313" key="5">
    <source>
        <dbReference type="Proteomes" id="UP000023152"/>
    </source>
</evidence>
<feature type="repeat" description="TPR" evidence="3">
    <location>
        <begin position="189"/>
        <end position="222"/>
    </location>
</feature>
<feature type="repeat" description="TPR" evidence="3">
    <location>
        <begin position="147"/>
        <end position="180"/>
    </location>
</feature>
<feature type="repeat" description="TPR" evidence="3">
    <location>
        <begin position="273"/>
        <end position="306"/>
    </location>
</feature>
<dbReference type="OrthoDB" id="4119735at2759"/>
<feature type="non-terminal residue" evidence="4">
    <location>
        <position position="323"/>
    </location>
</feature>